<dbReference type="Proteomes" id="UP001152797">
    <property type="component" value="Unassembled WGS sequence"/>
</dbReference>
<feature type="repeat" description="ARM" evidence="1">
    <location>
        <begin position="401"/>
        <end position="438"/>
    </location>
</feature>
<organism evidence="2">
    <name type="scientific">Cladocopium goreaui</name>
    <dbReference type="NCBI Taxonomy" id="2562237"/>
    <lineage>
        <taxon>Eukaryota</taxon>
        <taxon>Sar</taxon>
        <taxon>Alveolata</taxon>
        <taxon>Dinophyceae</taxon>
        <taxon>Suessiales</taxon>
        <taxon>Symbiodiniaceae</taxon>
        <taxon>Cladocopium</taxon>
    </lineage>
</organism>
<reference evidence="3" key="2">
    <citation type="submission" date="2024-04" db="EMBL/GenBank/DDBJ databases">
        <authorList>
            <person name="Chen Y."/>
            <person name="Shah S."/>
            <person name="Dougan E. K."/>
            <person name="Thang M."/>
            <person name="Chan C."/>
        </authorList>
    </citation>
    <scope>NUCLEOTIDE SEQUENCE [LARGE SCALE GENOMIC DNA]</scope>
</reference>
<gene>
    <name evidence="2" type="ORF">C1SCF055_LOCUS31155</name>
</gene>
<dbReference type="InterPro" id="IPR011989">
    <property type="entry name" value="ARM-like"/>
</dbReference>
<dbReference type="PANTHER" id="PTHR23315">
    <property type="entry name" value="U BOX DOMAIN-CONTAINING"/>
    <property type="match status" value="1"/>
</dbReference>
<name>A0A9P1D7T6_9DINO</name>
<dbReference type="EMBL" id="CAMXCT010003624">
    <property type="protein sequence ID" value="CAI4005434.1"/>
    <property type="molecule type" value="Genomic_DNA"/>
</dbReference>
<dbReference type="InterPro" id="IPR016024">
    <property type="entry name" value="ARM-type_fold"/>
</dbReference>
<reference evidence="2" key="1">
    <citation type="submission" date="2022-10" db="EMBL/GenBank/DDBJ databases">
        <authorList>
            <person name="Chen Y."/>
            <person name="Dougan E. K."/>
            <person name="Chan C."/>
            <person name="Rhodes N."/>
            <person name="Thang M."/>
        </authorList>
    </citation>
    <scope>NUCLEOTIDE SEQUENCE</scope>
</reference>
<feature type="repeat" description="ARM" evidence="1">
    <location>
        <begin position="320"/>
        <end position="345"/>
    </location>
</feature>
<feature type="repeat" description="ARM" evidence="1">
    <location>
        <begin position="440"/>
        <end position="483"/>
    </location>
</feature>
<keyword evidence="5" id="KW-1185">Reference proteome</keyword>
<evidence type="ECO:0000256" key="1">
    <source>
        <dbReference type="PROSITE-ProRule" id="PRU00259"/>
    </source>
</evidence>
<dbReference type="PANTHER" id="PTHR23315:SF7">
    <property type="entry name" value="U-BOX DOMAIN-CONTAINING PROTEIN 4"/>
    <property type="match status" value="1"/>
</dbReference>
<accession>A0A9P1D7T6</accession>
<dbReference type="EMBL" id="CAMXCT020003624">
    <property type="protein sequence ID" value="CAL1158809.1"/>
    <property type="molecule type" value="Genomic_DNA"/>
</dbReference>
<protein>
    <submittedName>
        <fullName evidence="4">U-box domain-containing protein 3</fullName>
    </submittedName>
</protein>
<dbReference type="SUPFAM" id="SSF48371">
    <property type="entry name" value="ARM repeat"/>
    <property type="match status" value="2"/>
</dbReference>
<evidence type="ECO:0000313" key="5">
    <source>
        <dbReference type="Proteomes" id="UP001152797"/>
    </source>
</evidence>
<comment type="caution">
    <text evidence="2">The sequence shown here is derived from an EMBL/GenBank/DDBJ whole genome shotgun (WGS) entry which is preliminary data.</text>
</comment>
<sequence>MAKLVDGQGEEAVVGRVGYWLDSGDFVSTADLDAEHIGEIGFPRDWPGVYGSSKALKQLVGKKGKCAGKKVGVVPLPDASQLSLVKGVQFHPLQSFSNAERAAKAAGIDIVRGWAVYEHLEKDVSEAFVAERFWWNSLADGTWVDFTPRPQMFQEMLLAEAVDGAPKAQEPLSGPQQKLLQHLLAQRFPSAAAAAPPATAPAAAPAAVTAPAPSAPKVTTKIQQKAKTPITPTAPAPQSLRELARRVQAGELEAVRQLDEKLRGDDELCVQIASEGLATPLSKMLGDSKHQEAALKLMLLLSDAGVSQSADVGTELIAGGAVPKLIQLLSSDSMQEMAAAVLGNLCHESPENQDKLADNQMFQKLVEMLSFPGAVAQEAAYAIWNLTVGHEKNSDAIARLGAVPKLAELLKSTSDIAQENAAGALMHITISQEARSVIGNAIPKLCELLQGSFEPEVSTQAAGALLNLASDSSEYAKQIVSNGAVPSLVNLVKDGPDLAKEYSAGALMNLMRGDMEVASNAAKQGAIPSLANLLSRPSGHSESLGALANLASGSSERQIQIYKAQVTRKTVALLGDEDVDVRRSAAALLMNLAPHAKIKERIVEAQALKPLAKALKDSDEILNERAAGALANLFNDHSANVHAGFQQAPEMIPSLVSLIQTPGLSEDAKRQGAHALAMLAAEDGPCDAVWQAGAGPPLLVLLKDMIGEAALGIMNLSWRWPQVKAELVKSGTLEYLMDMLKHGDDLAKEYAAGALMNMTAGSPDNAEKATAAVKDLSELLKSNAVQAAEWAAGALANITRSGQAAQETAIENGAATSIAALLPKVTANGMSLVVLALASLAETQGNSVSKALGAEAKAKLRDFRDSNNSDLQEYTKTLVDKLGPGFSL</sequence>
<evidence type="ECO:0000313" key="3">
    <source>
        <dbReference type="EMBL" id="CAL1158809.1"/>
    </source>
</evidence>
<evidence type="ECO:0000313" key="4">
    <source>
        <dbReference type="EMBL" id="CAL4792746.1"/>
    </source>
</evidence>
<proteinExistence type="predicted"/>
<dbReference type="Pfam" id="PF00514">
    <property type="entry name" value="Arm"/>
    <property type="match status" value="2"/>
</dbReference>
<dbReference type="InterPro" id="IPR000225">
    <property type="entry name" value="Armadillo"/>
</dbReference>
<dbReference type="AlphaFoldDB" id="A0A9P1D7T6"/>
<dbReference type="SMART" id="SM00185">
    <property type="entry name" value="ARM"/>
    <property type="match status" value="11"/>
</dbReference>
<dbReference type="PROSITE" id="PS50176">
    <property type="entry name" value="ARM_REPEAT"/>
    <property type="match status" value="3"/>
</dbReference>
<evidence type="ECO:0000313" key="2">
    <source>
        <dbReference type="EMBL" id="CAI4005434.1"/>
    </source>
</evidence>
<dbReference type="Gene3D" id="1.25.10.10">
    <property type="entry name" value="Leucine-rich Repeat Variant"/>
    <property type="match status" value="4"/>
</dbReference>
<dbReference type="EMBL" id="CAMXCT030003624">
    <property type="protein sequence ID" value="CAL4792746.1"/>
    <property type="molecule type" value="Genomic_DNA"/>
</dbReference>
<dbReference type="OrthoDB" id="439828at2759"/>